<dbReference type="Gene3D" id="3.40.50.80">
    <property type="entry name" value="Nucleotide-binding domain of ferredoxin-NADP reductase (FNR) module"/>
    <property type="match status" value="1"/>
</dbReference>
<keyword evidence="6 8" id="KW-0472">Membrane</keyword>
<evidence type="ECO:0000256" key="6">
    <source>
        <dbReference type="ARBA" id="ARBA00023136"/>
    </source>
</evidence>
<dbReference type="GO" id="GO:0006826">
    <property type="term" value="P:iron ion transport"/>
    <property type="evidence" value="ECO:0007669"/>
    <property type="project" value="TreeGrafter"/>
</dbReference>
<gene>
    <name evidence="11" type="ORF">HIM_08362</name>
</gene>
<dbReference type="PANTHER" id="PTHR32361:SF9">
    <property type="entry name" value="FERRIC REDUCTASE TRANSMEMBRANE COMPONENT 3-RELATED"/>
    <property type="match status" value="1"/>
</dbReference>
<evidence type="ECO:0000256" key="8">
    <source>
        <dbReference type="SAM" id="Phobius"/>
    </source>
</evidence>
<keyword evidence="12" id="KW-1185">Reference proteome</keyword>
<sequence>MKLYPNCPGLTVFVLFLARVQAAVTNYGEGVGFIGYSIQLYQPTCAFACLFSVTPPLNCPKNQTSSSDFGNLSKGNHSRLEFGPGWEVTTQPSLQCKQNNNFYLQTVAHCIQSRCNHVSLAQLERFWDENVPLSTSWETRQPLTARSSYTRVLTTVRDPPRLPLNHNVLLNYTAMVPDSIFIPIHDALHFRSNNEITHEKYAMIVFLSGVVIPIGISLLRLAPWPAVWVSRINSYIIEPPLIGSKHSRPIWGLGVMPTRGQALFLAYFWLINIFLSAFGYEISSRGNVWYTNQSDELKKYISNRHGVLSFALLPLVILYAGRNNILLWLTNWSRSTFLLLHRWTAVLCVLHAVIHTLIYVHMALENQAGIEYATISLSQPWRWGSVGTVAMGLLLLASIQPLRRKAYELFLASHVILAAISIVGSYRHVTPRYGQAWGFQTWLHMAIAIWGFDRLVRLLRCVRGGFQRAYLTPIDDNYFRVDIPGATASGHVYLCFPTVRLWRIWESHPFSVAGVSYSKKGPGVKFQSTESSEDQGNDTDAGHRSRDNTVSNVTGVVLFIRKQEGMTSLISEKGTGQKGLPAILESSYVPSVTFLQENHITPTNDYPNLICIAGGVGITGVLPALDSFTTLTRPFGRSKLYWGLRAMPLVHAVEEMLGFSGNDSLDRRWGNTDVKISVGLRLDLKTILYTDLRAATGGTVVVVCGSAGMADSVRCIVSSLGRHDGPNGPIVVKLAVESFTW</sequence>
<dbReference type="OrthoDB" id="167398at2759"/>
<evidence type="ECO:0000256" key="5">
    <source>
        <dbReference type="ARBA" id="ARBA00023065"/>
    </source>
</evidence>
<dbReference type="InterPro" id="IPR013130">
    <property type="entry name" value="Fe3_Rdtase_TM_dom"/>
</dbReference>
<dbReference type="SFLD" id="SFLDG01168">
    <property type="entry name" value="Ferric_reductase_subgroup_(FRE"/>
    <property type="match status" value="1"/>
</dbReference>
<name>A0A0F7ZML7_9HYPO</name>
<dbReference type="EMBL" id="KQ030550">
    <property type="protein sequence ID" value="KJZ72220.1"/>
    <property type="molecule type" value="Genomic_DNA"/>
</dbReference>
<dbReference type="SFLD" id="SFLDS00052">
    <property type="entry name" value="Ferric_Reductase_Domain"/>
    <property type="match status" value="1"/>
</dbReference>
<dbReference type="InterPro" id="IPR039261">
    <property type="entry name" value="FNR_nucleotide-bd"/>
</dbReference>
<evidence type="ECO:0000256" key="2">
    <source>
        <dbReference type="ARBA" id="ARBA00022448"/>
    </source>
</evidence>
<feature type="transmembrane region" description="Helical" evidence="8">
    <location>
        <begin position="201"/>
        <end position="222"/>
    </location>
</feature>
<reference evidence="11 12" key="1">
    <citation type="journal article" date="2014" name="Genome Biol. Evol.">
        <title>Comparative genomics and transcriptomics analyses reveal divergent lifestyle features of nematode endoparasitic fungus Hirsutella minnesotensis.</title>
        <authorList>
            <person name="Lai Y."/>
            <person name="Liu K."/>
            <person name="Zhang X."/>
            <person name="Zhang X."/>
            <person name="Li K."/>
            <person name="Wang N."/>
            <person name="Shu C."/>
            <person name="Wu Y."/>
            <person name="Wang C."/>
            <person name="Bushley K.E."/>
            <person name="Xiang M."/>
            <person name="Liu X."/>
        </authorList>
    </citation>
    <scope>NUCLEOTIDE SEQUENCE [LARGE SCALE GENOMIC DNA]</scope>
    <source>
        <strain evidence="11 12">3608</strain>
    </source>
</reference>
<dbReference type="PANTHER" id="PTHR32361">
    <property type="entry name" value="FERRIC/CUPRIC REDUCTASE TRANSMEMBRANE COMPONENT"/>
    <property type="match status" value="1"/>
</dbReference>
<dbReference type="SUPFAM" id="SSF52343">
    <property type="entry name" value="Ferredoxin reductase-like, C-terminal NADP-linked domain"/>
    <property type="match status" value="1"/>
</dbReference>
<feature type="chain" id="PRO_5002525919" description="Ferric oxidoreductase domain-containing protein" evidence="9">
    <location>
        <begin position="23"/>
        <end position="741"/>
    </location>
</feature>
<evidence type="ECO:0000256" key="4">
    <source>
        <dbReference type="ARBA" id="ARBA00022989"/>
    </source>
</evidence>
<dbReference type="GO" id="GO:0015677">
    <property type="term" value="P:copper ion import"/>
    <property type="evidence" value="ECO:0007669"/>
    <property type="project" value="TreeGrafter"/>
</dbReference>
<keyword evidence="2" id="KW-0813">Transport</keyword>
<evidence type="ECO:0000256" key="9">
    <source>
        <dbReference type="SAM" id="SignalP"/>
    </source>
</evidence>
<feature type="region of interest" description="Disordered" evidence="7">
    <location>
        <begin position="520"/>
        <end position="548"/>
    </location>
</feature>
<accession>A0A0F7ZML7</accession>
<organism evidence="11 12">
    <name type="scientific">Hirsutella minnesotensis 3608</name>
    <dbReference type="NCBI Taxonomy" id="1043627"/>
    <lineage>
        <taxon>Eukaryota</taxon>
        <taxon>Fungi</taxon>
        <taxon>Dikarya</taxon>
        <taxon>Ascomycota</taxon>
        <taxon>Pezizomycotina</taxon>
        <taxon>Sordariomycetes</taxon>
        <taxon>Hypocreomycetidae</taxon>
        <taxon>Hypocreales</taxon>
        <taxon>Ophiocordycipitaceae</taxon>
        <taxon>Hirsutella</taxon>
    </lineage>
</organism>
<feature type="transmembrane region" description="Helical" evidence="8">
    <location>
        <begin position="409"/>
        <end position="429"/>
    </location>
</feature>
<feature type="transmembrane region" description="Helical" evidence="8">
    <location>
        <begin position="262"/>
        <end position="280"/>
    </location>
</feature>
<evidence type="ECO:0000256" key="3">
    <source>
        <dbReference type="ARBA" id="ARBA00022692"/>
    </source>
</evidence>
<feature type="signal peptide" evidence="9">
    <location>
        <begin position="1"/>
        <end position="22"/>
    </location>
</feature>
<dbReference type="GO" id="GO:0000293">
    <property type="term" value="F:ferric-chelate reductase activity"/>
    <property type="evidence" value="ECO:0007669"/>
    <property type="project" value="TreeGrafter"/>
</dbReference>
<keyword evidence="3 8" id="KW-0812">Transmembrane</keyword>
<dbReference type="GO" id="GO:0006879">
    <property type="term" value="P:intracellular iron ion homeostasis"/>
    <property type="evidence" value="ECO:0007669"/>
    <property type="project" value="TreeGrafter"/>
</dbReference>
<feature type="domain" description="Ferric oxidoreductase" evidence="10">
    <location>
        <begin position="306"/>
        <end position="423"/>
    </location>
</feature>
<evidence type="ECO:0000313" key="11">
    <source>
        <dbReference type="EMBL" id="KJZ72220.1"/>
    </source>
</evidence>
<feature type="transmembrane region" description="Helical" evidence="8">
    <location>
        <begin position="340"/>
        <end position="360"/>
    </location>
</feature>
<proteinExistence type="predicted"/>
<keyword evidence="5" id="KW-0406">Ion transport</keyword>
<keyword evidence="4 8" id="KW-1133">Transmembrane helix</keyword>
<dbReference type="InterPro" id="IPR051410">
    <property type="entry name" value="Ferric/Cupric_Reductase"/>
</dbReference>
<dbReference type="CDD" id="cd06186">
    <property type="entry name" value="NOX_Duox_like_FAD_NADP"/>
    <property type="match status" value="1"/>
</dbReference>
<keyword evidence="9" id="KW-0732">Signal</keyword>
<feature type="transmembrane region" description="Helical" evidence="8">
    <location>
        <begin position="300"/>
        <end position="320"/>
    </location>
</feature>
<dbReference type="GO" id="GO:0005886">
    <property type="term" value="C:plasma membrane"/>
    <property type="evidence" value="ECO:0007669"/>
    <property type="project" value="TreeGrafter"/>
</dbReference>
<comment type="subcellular location">
    <subcellularLocation>
        <location evidence="1">Membrane</location>
        <topology evidence="1">Multi-pass membrane protein</topology>
    </subcellularLocation>
</comment>
<protein>
    <recommendedName>
        <fullName evidence="10">Ferric oxidoreductase domain-containing protein</fullName>
    </recommendedName>
</protein>
<evidence type="ECO:0000259" key="10">
    <source>
        <dbReference type="Pfam" id="PF01794"/>
    </source>
</evidence>
<feature type="transmembrane region" description="Helical" evidence="8">
    <location>
        <begin position="380"/>
        <end position="397"/>
    </location>
</feature>
<evidence type="ECO:0000313" key="12">
    <source>
        <dbReference type="Proteomes" id="UP000054481"/>
    </source>
</evidence>
<evidence type="ECO:0000256" key="7">
    <source>
        <dbReference type="SAM" id="MobiDB-lite"/>
    </source>
</evidence>
<dbReference type="Proteomes" id="UP000054481">
    <property type="component" value="Unassembled WGS sequence"/>
</dbReference>
<dbReference type="Pfam" id="PF01794">
    <property type="entry name" value="Ferric_reduct"/>
    <property type="match status" value="1"/>
</dbReference>
<dbReference type="AlphaFoldDB" id="A0A0F7ZML7"/>
<evidence type="ECO:0000256" key="1">
    <source>
        <dbReference type="ARBA" id="ARBA00004141"/>
    </source>
</evidence>